<dbReference type="NCBIfam" id="TIGR02506">
    <property type="entry name" value="NrdE_NrdA"/>
    <property type="match status" value="1"/>
</dbReference>
<evidence type="ECO:0000256" key="11">
    <source>
        <dbReference type="PROSITE-ProRule" id="PRU00492"/>
    </source>
</evidence>
<evidence type="ECO:0000313" key="15">
    <source>
        <dbReference type="EMBL" id="OII76241.1"/>
    </source>
</evidence>
<proteinExistence type="inferred from homology"/>
<dbReference type="AlphaFoldDB" id="A0A1J4MPQ6"/>
<dbReference type="SUPFAM" id="SSF48168">
    <property type="entry name" value="R1 subunit of ribonucleotide reductase, N-terminal domain"/>
    <property type="match status" value="1"/>
</dbReference>
<feature type="domain" description="ATP-cone" evidence="14">
    <location>
        <begin position="5"/>
        <end position="95"/>
    </location>
</feature>
<dbReference type="InterPro" id="IPR005144">
    <property type="entry name" value="ATP-cone_dom"/>
</dbReference>
<dbReference type="SUPFAM" id="SSF51998">
    <property type="entry name" value="PFL-like glycyl radical enzymes"/>
    <property type="match status" value="1"/>
</dbReference>
<dbReference type="GO" id="GO:0004748">
    <property type="term" value="F:ribonucleoside-diphosphate reductase activity, thioredoxin disulfide as acceptor"/>
    <property type="evidence" value="ECO:0007669"/>
    <property type="project" value="UniProtKB-EC"/>
</dbReference>
<dbReference type="InterPro" id="IPR013346">
    <property type="entry name" value="NrdE_NrdA_C"/>
</dbReference>
<protein>
    <recommendedName>
        <fullName evidence="3 12">Ribonucleoside-diphosphate reductase</fullName>
        <ecNumber evidence="3 12">1.17.4.1</ecNumber>
    </recommendedName>
</protein>
<comment type="function">
    <text evidence="9 12">Provides the precursors necessary for DNA synthesis. Catalyzes the biosynthesis of deoxyribonucleotides from the corresponding ribonucleotides.</text>
</comment>
<comment type="similarity">
    <text evidence="1 12">Belongs to the ribonucleoside diphosphate reductase large chain family.</text>
</comment>
<dbReference type="RefSeq" id="XP_067068087.1">
    <property type="nucleotide sequence ID" value="XM_067210880.1"/>
</dbReference>
<dbReference type="Proteomes" id="UP000186804">
    <property type="component" value="Unassembled WGS sequence"/>
</dbReference>
<evidence type="ECO:0000313" key="16">
    <source>
        <dbReference type="Proteomes" id="UP000186804"/>
    </source>
</evidence>
<dbReference type="InterPro" id="IPR000788">
    <property type="entry name" value="RNR_lg_C"/>
</dbReference>
<dbReference type="PRINTS" id="PR01183">
    <property type="entry name" value="RIBORDTASEM1"/>
</dbReference>
<evidence type="ECO:0000256" key="8">
    <source>
        <dbReference type="ARBA" id="ARBA00023116"/>
    </source>
</evidence>
<dbReference type="Pfam" id="PF02867">
    <property type="entry name" value="Ribonuc_red_lgC"/>
    <property type="match status" value="1"/>
</dbReference>
<comment type="catalytic activity">
    <reaction evidence="10 12">
        <text>a 2'-deoxyribonucleoside 5'-diphosphate + [thioredoxin]-disulfide + H2O = a ribonucleoside 5'-diphosphate + [thioredoxin]-dithiol</text>
        <dbReference type="Rhea" id="RHEA:23252"/>
        <dbReference type="Rhea" id="RHEA-COMP:10698"/>
        <dbReference type="Rhea" id="RHEA-COMP:10700"/>
        <dbReference type="ChEBI" id="CHEBI:15377"/>
        <dbReference type="ChEBI" id="CHEBI:29950"/>
        <dbReference type="ChEBI" id="CHEBI:50058"/>
        <dbReference type="ChEBI" id="CHEBI:57930"/>
        <dbReference type="ChEBI" id="CHEBI:73316"/>
        <dbReference type="EC" id="1.17.4.1"/>
    </reaction>
</comment>
<dbReference type="GO" id="GO:0005524">
    <property type="term" value="F:ATP binding"/>
    <property type="evidence" value="ECO:0007669"/>
    <property type="project" value="UniProtKB-UniRule"/>
</dbReference>
<dbReference type="GeneID" id="92364824"/>
<keyword evidence="5 11" id="KW-0547">Nucleotide-binding</keyword>
<accession>A0A1J4MPQ6</accession>
<evidence type="ECO:0000256" key="2">
    <source>
        <dbReference type="ARBA" id="ARBA00011771"/>
    </source>
</evidence>
<keyword evidence="7 12" id="KW-0560">Oxidoreductase</keyword>
<dbReference type="OrthoDB" id="3000483at2759"/>
<evidence type="ECO:0000256" key="6">
    <source>
        <dbReference type="ARBA" id="ARBA00022840"/>
    </source>
</evidence>
<evidence type="ECO:0000256" key="5">
    <source>
        <dbReference type="ARBA" id="ARBA00022741"/>
    </source>
</evidence>
<keyword evidence="4" id="KW-0021">Allosteric enzyme</keyword>
<evidence type="ECO:0000256" key="7">
    <source>
        <dbReference type="ARBA" id="ARBA00023002"/>
    </source>
</evidence>
<dbReference type="Gene3D" id="3.20.70.20">
    <property type="match status" value="1"/>
</dbReference>
<dbReference type="GO" id="GO:0009263">
    <property type="term" value="P:deoxyribonucleotide biosynthetic process"/>
    <property type="evidence" value="ECO:0007669"/>
    <property type="project" value="UniProtKB-KW"/>
</dbReference>
<evidence type="ECO:0000256" key="10">
    <source>
        <dbReference type="ARBA" id="ARBA00047754"/>
    </source>
</evidence>
<dbReference type="FunFam" id="3.20.70.20:FF:000010">
    <property type="entry name" value="Ribonucleoside-diphosphate reductase"/>
    <property type="match status" value="1"/>
</dbReference>
<dbReference type="EMBL" id="LRBS01000067">
    <property type="protein sequence ID" value="OII76241.1"/>
    <property type="molecule type" value="Genomic_DNA"/>
</dbReference>
<keyword evidence="6 11" id="KW-0067">ATP-binding</keyword>
<dbReference type="GO" id="GO:0005971">
    <property type="term" value="C:ribonucleoside-diphosphate reductase complex"/>
    <property type="evidence" value="ECO:0007669"/>
    <property type="project" value="TreeGrafter"/>
</dbReference>
<evidence type="ECO:0000256" key="13">
    <source>
        <dbReference type="SAM" id="MobiDB-lite"/>
    </source>
</evidence>
<evidence type="ECO:0000256" key="1">
    <source>
        <dbReference type="ARBA" id="ARBA00010406"/>
    </source>
</evidence>
<dbReference type="CDD" id="cd01679">
    <property type="entry name" value="RNR_I"/>
    <property type="match status" value="1"/>
</dbReference>
<comment type="caution">
    <text evidence="15">The sequence shown here is derived from an EMBL/GenBank/DDBJ whole genome shotgun (WGS) entry which is preliminary data.</text>
</comment>
<evidence type="ECO:0000256" key="9">
    <source>
        <dbReference type="ARBA" id="ARBA00024942"/>
    </source>
</evidence>
<dbReference type="PANTHER" id="PTHR11573:SF6">
    <property type="entry name" value="RIBONUCLEOSIDE-DIPHOSPHATE REDUCTASE LARGE SUBUNIT"/>
    <property type="match status" value="1"/>
</dbReference>
<evidence type="ECO:0000256" key="12">
    <source>
        <dbReference type="RuleBase" id="RU003410"/>
    </source>
</evidence>
<name>A0A1J4MPQ6_9CRYT</name>
<comment type="subunit">
    <text evidence="2">Heterodimer of a large and a small subunit.</text>
</comment>
<dbReference type="Pfam" id="PF03477">
    <property type="entry name" value="ATP-cone"/>
    <property type="match status" value="1"/>
</dbReference>
<dbReference type="InterPro" id="IPR013509">
    <property type="entry name" value="RNR_lsu_N"/>
</dbReference>
<dbReference type="InterPro" id="IPR008926">
    <property type="entry name" value="RNR_R1-su_N"/>
</dbReference>
<dbReference type="PROSITE" id="PS51161">
    <property type="entry name" value="ATP_CONE"/>
    <property type="match status" value="1"/>
</dbReference>
<evidence type="ECO:0000256" key="4">
    <source>
        <dbReference type="ARBA" id="ARBA00022533"/>
    </source>
</evidence>
<dbReference type="PANTHER" id="PTHR11573">
    <property type="entry name" value="RIBONUCLEOSIDE-DIPHOSPHATE REDUCTASE LARGE CHAIN"/>
    <property type="match status" value="1"/>
</dbReference>
<reference evidence="15 16" key="1">
    <citation type="submission" date="2016-10" db="EMBL/GenBank/DDBJ databases">
        <title>Reductive evolution of mitochondrial metabolism and differential evolution of invasion-related proteins in Cryptosporidium.</title>
        <authorList>
            <person name="Liu S."/>
            <person name="Roellig D.M."/>
            <person name="Guo Y."/>
            <person name="Li N."/>
            <person name="Frace M.A."/>
            <person name="Tang K."/>
            <person name="Zhang L."/>
            <person name="Feng Y."/>
            <person name="Xiao L."/>
        </authorList>
    </citation>
    <scope>NUCLEOTIDE SEQUENCE [LARGE SCALE GENOMIC DNA]</scope>
    <source>
        <strain evidence="15">30847</strain>
    </source>
</reference>
<organism evidence="15 16">
    <name type="scientific">Cryptosporidium andersoni</name>
    <dbReference type="NCBI Taxonomy" id="117008"/>
    <lineage>
        <taxon>Eukaryota</taxon>
        <taxon>Sar</taxon>
        <taxon>Alveolata</taxon>
        <taxon>Apicomplexa</taxon>
        <taxon>Conoidasida</taxon>
        <taxon>Coccidia</taxon>
        <taxon>Eucoccidiorida</taxon>
        <taxon>Eimeriorina</taxon>
        <taxon>Cryptosporidiidae</taxon>
        <taxon>Cryptosporidium</taxon>
    </lineage>
</organism>
<gene>
    <name evidence="15" type="ORF">cand_006390</name>
</gene>
<evidence type="ECO:0000256" key="3">
    <source>
        <dbReference type="ARBA" id="ARBA00012274"/>
    </source>
</evidence>
<keyword evidence="16" id="KW-1185">Reference proteome</keyword>
<dbReference type="UniPathway" id="UPA00326"/>
<dbReference type="Pfam" id="PF00317">
    <property type="entry name" value="Ribonuc_red_lgN"/>
    <property type="match status" value="1"/>
</dbReference>
<keyword evidence="8 12" id="KW-0215">Deoxyribonucleotide synthesis</keyword>
<feature type="compositionally biased region" description="Basic and acidic residues" evidence="13">
    <location>
        <begin position="765"/>
        <end position="775"/>
    </location>
</feature>
<dbReference type="PROSITE" id="PS00089">
    <property type="entry name" value="RIBORED_LARGE"/>
    <property type="match status" value="1"/>
</dbReference>
<dbReference type="InterPro" id="IPR039718">
    <property type="entry name" value="Rrm1"/>
</dbReference>
<evidence type="ECO:0000259" key="14">
    <source>
        <dbReference type="PROSITE" id="PS51161"/>
    </source>
</evidence>
<sequence>MAERMYVINRRGKEEPVSFDQILSRISKLSYGLHPLVDPARVAQAVINGMYSGIKTSELDELASQTCAYMAASHPDFSKLAARISISNLHKNTYSDIFEVANQLISFKDVHGNPAPLLSQTVYDFIIENKDRLNSVIDFSRDFEYDYFAFKTLERSYLLRVDDKIVERPQHLLMRVSCGIHYGNIDAAIETYELLSQKYFTHATPTLFNAGTLRPQMSSCFILKMSDDSIDGIFDTLKKCANISKTAGGLGVAVSNIRAAGSYIRGTNGRSNGLIPMLRVYNDTARYVDQGGGKRKGALAVYLEPWHADVLEFIEIRKNHGKEEMRCRDIFPALWIPDLFMERVEKDANWTLMCPDECPGMQDVWGDQFKELYEHYEKEGRGRKTIKAQSLWFALLQSQIETGTPFICYKDAANRKSNQQNLGTIKSSNLCTEIMEYTSSNEVAVCNLASIGLPRFVDRDNKKFDFKKLYEVVKVATRNLNEVIDRGYYPIPECRRSNLRHRPLGLGVQGLADCFMILRYPYESKDARKLNVEIFETIYYAALDASCELAEKYGPYETFQGSPASRGLLQFDLWNVQPSSGLWNWDLLKEKIAKYGLRNSLLVAPMPTASTSQLLGNNESFEPFTSNIYHRRVLSGEFFVVNPHLLNDLLELGLWDERLKQSIIANNGSVQNIESIPRDIRDLYKTVWEIRQKAVIDMAADRGPYICQSQSLNIYIANANYAKLSSMHFYGWKKGLKTGAYYLRTQSAANPIQFTIDQQLLKSTADKNKEQDTKRPALQNSSQSDGRSVMACPLRPANLQGEECLMCSG</sequence>
<dbReference type="EC" id="1.17.4.1" evidence="3 12"/>
<feature type="region of interest" description="Disordered" evidence="13">
    <location>
        <begin position="765"/>
        <end position="789"/>
    </location>
</feature>
<dbReference type="VEuPathDB" id="CryptoDB:cand_006390"/>